<dbReference type="EMBL" id="DVNE01000003">
    <property type="protein sequence ID" value="HIU61067.1"/>
    <property type="molecule type" value="Genomic_DNA"/>
</dbReference>
<dbReference type="PRINTS" id="PR00037">
    <property type="entry name" value="HTHLACR"/>
</dbReference>
<dbReference type="SMART" id="SM01134">
    <property type="entry name" value="DeoRC"/>
    <property type="match status" value="1"/>
</dbReference>
<protein>
    <submittedName>
        <fullName evidence="5">DeoR/GlpR transcriptional regulator</fullName>
    </submittedName>
</protein>
<evidence type="ECO:0000256" key="3">
    <source>
        <dbReference type="ARBA" id="ARBA00023163"/>
    </source>
</evidence>
<dbReference type="GO" id="GO:0003700">
    <property type="term" value="F:DNA-binding transcription factor activity"/>
    <property type="evidence" value="ECO:0007669"/>
    <property type="project" value="InterPro"/>
</dbReference>
<dbReference type="PROSITE" id="PS51000">
    <property type="entry name" value="HTH_DEOR_2"/>
    <property type="match status" value="1"/>
</dbReference>
<dbReference type="AlphaFoldDB" id="A0A9D1MIR8"/>
<dbReference type="Gene3D" id="1.10.10.10">
    <property type="entry name" value="Winged helix-like DNA-binding domain superfamily/Winged helix DNA-binding domain"/>
    <property type="match status" value="1"/>
</dbReference>
<evidence type="ECO:0000313" key="5">
    <source>
        <dbReference type="EMBL" id="HIU61067.1"/>
    </source>
</evidence>
<evidence type="ECO:0000313" key="6">
    <source>
        <dbReference type="Proteomes" id="UP000824110"/>
    </source>
</evidence>
<dbReference type="Pfam" id="PF00455">
    <property type="entry name" value="DeoRC"/>
    <property type="match status" value="1"/>
</dbReference>
<name>A0A9D1MIR8_9FIRM</name>
<sequence length="248" mass="27718">MLTNERYKKIAEYLKEKQSAKVKELAEYLFVSPATVRRDLVDMQKLGMLERSHGGAIYVENSNEVSIFIRLEKNAKEKELTASVALEHLPDFQTVFIDNSSTCLALAERMNLTHKTIITNGLQIATKLSQKKDVTLFMPGGEVHFNTNSVTGSITCNMLQRIKIDLMLSSCAAISNKAAFEQSLDTAIIKRTAFEQSKLRYLIADRTKFSLEAPYQTMPLASYDAVISNLGDSDAQELNAQGINIINK</sequence>
<dbReference type="InterPro" id="IPR001034">
    <property type="entry name" value="DeoR_HTH"/>
</dbReference>
<dbReference type="GO" id="GO:0003677">
    <property type="term" value="F:DNA binding"/>
    <property type="evidence" value="ECO:0007669"/>
    <property type="project" value="UniProtKB-KW"/>
</dbReference>
<dbReference type="PANTHER" id="PTHR30363:SF44">
    <property type="entry name" value="AGA OPERON TRANSCRIPTIONAL REPRESSOR-RELATED"/>
    <property type="match status" value="1"/>
</dbReference>
<keyword evidence="2" id="KW-0238">DNA-binding</keyword>
<dbReference type="InterPro" id="IPR036388">
    <property type="entry name" value="WH-like_DNA-bd_sf"/>
</dbReference>
<comment type="caution">
    <text evidence="5">The sequence shown here is derived from an EMBL/GenBank/DDBJ whole genome shotgun (WGS) entry which is preliminary data.</text>
</comment>
<dbReference type="InterPro" id="IPR050313">
    <property type="entry name" value="Carb_Metab_HTH_regulators"/>
</dbReference>
<reference evidence="5" key="2">
    <citation type="journal article" date="2021" name="PeerJ">
        <title>Extensive microbial diversity within the chicken gut microbiome revealed by metagenomics and culture.</title>
        <authorList>
            <person name="Gilroy R."/>
            <person name="Ravi A."/>
            <person name="Getino M."/>
            <person name="Pursley I."/>
            <person name="Horton D.L."/>
            <person name="Alikhan N.F."/>
            <person name="Baker D."/>
            <person name="Gharbi K."/>
            <person name="Hall N."/>
            <person name="Watson M."/>
            <person name="Adriaenssens E.M."/>
            <person name="Foster-Nyarko E."/>
            <person name="Jarju S."/>
            <person name="Secka A."/>
            <person name="Antonio M."/>
            <person name="Oren A."/>
            <person name="Chaudhuri R.R."/>
            <person name="La Ragione R."/>
            <person name="Hildebrand F."/>
            <person name="Pallen M.J."/>
        </authorList>
    </citation>
    <scope>NUCLEOTIDE SEQUENCE</scope>
    <source>
        <strain evidence="5">CHK195-12923</strain>
    </source>
</reference>
<dbReference type="PROSITE" id="PS00894">
    <property type="entry name" value="HTH_DEOR_1"/>
    <property type="match status" value="1"/>
</dbReference>
<keyword evidence="3" id="KW-0804">Transcription</keyword>
<dbReference type="PANTHER" id="PTHR30363">
    <property type="entry name" value="HTH-TYPE TRANSCRIPTIONAL REGULATOR SRLR-RELATED"/>
    <property type="match status" value="1"/>
</dbReference>
<dbReference type="InterPro" id="IPR014036">
    <property type="entry name" value="DeoR-like_C"/>
</dbReference>
<organism evidence="5 6">
    <name type="scientific">Candidatus Coproplasma excrementigallinarum</name>
    <dbReference type="NCBI Taxonomy" id="2840747"/>
    <lineage>
        <taxon>Bacteria</taxon>
        <taxon>Bacillati</taxon>
        <taxon>Bacillota</taxon>
        <taxon>Clostridia</taxon>
        <taxon>Eubacteriales</taxon>
        <taxon>Candidatus Coproplasma</taxon>
    </lineage>
</organism>
<dbReference type="SMART" id="SM00420">
    <property type="entry name" value="HTH_DEOR"/>
    <property type="match status" value="1"/>
</dbReference>
<dbReference type="SUPFAM" id="SSF100950">
    <property type="entry name" value="NagB/RpiA/CoA transferase-like"/>
    <property type="match status" value="1"/>
</dbReference>
<proteinExistence type="predicted"/>
<gene>
    <name evidence="5" type="ORF">IAB69_00250</name>
</gene>
<evidence type="ECO:0000259" key="4">
    <source>
        <dbReference type="PROSITE" id="PS51000"/>
    </source>
</evidence>
<dbReference type="InterPro" id="IPR018356">
    <property type="entry name" value="Tscrpt_reg_HTH_DeoR_CS"/>
</dbReference>
<keyword evidence="1" id="KW-0805">Transcription regulation</keyword>
<dbReference type="InterPro" id="IPR036390">
    <property type="entry name" value="WH_DNA-bd_sf"/>
</dbReference>
<dbReference type="Proteomes" id="UP000824110">
    <property type="component" value="Unassembled WGS sequence"/>
</dbReference>
<evidence type="ECO:0000256" key="2">
    <source>
        <dbReference type="ARBA" id="ARBA00023125"/>
    </source>
</evidence>
<dbReference type="InterPro" id="IPR037171">
    <property type="entry name" value="NagB/RpiA_transferase-like"/>
</dbReference>
<evidence type="ECO:0000256" key="1">
    <source>
        <dbReference type="ARBA" id="ARBA00023015"/>
    </source>
</evidence>
<reference evidence="5" key="1">
    <citation type="submission" date="2020-10" db="EMBL/GenBank/DDBJ databases">
        <authorList>
            <person name="Gilroy R."/>
        </authorList>
    </citation>
    <scope>NUCLEOTIDE SEQUENCE</scope>
    <source>
        <strain evidence="5">CHK195-12923</strain>
    </source>
</reference>
<dbReference type="SUPFAM" id="SSF46785">
    <property type="entry name" value="Winged helix' DNA-binding domain"/>
    <property type="match status" value="1"/>
</dbReference>
<dbReference type="Pfam" id="PF08220">
    <property type="entry name" value="HTH_DeoR"/>
    <property type="match status" value="1"/>
</dbReference>
<feature type="domain" description="HTH deoR-type" evidence="4">
    <location>
        <begin position="3"/>
        <end position="58"/>
    </location>
</feature>
<accession>A0A9D1MIR8</accession>